<keyword evidence="2" id="KW-1185">Reference proteome</keyword>
<comment type="caution">
    <text evidence="1">The sequence shown here is derived from an EMBL/GenBank/DDBJ whole genome shotgun (WGS) entry which is preliminary data.</text>
</comment>
<evidence type="ECO:0000313" key="1">
    <source>
        <dbReference type="EMBL" id="KAE9534021.1"/>
    </source>
</evidence>
<evidence type="ECO:0000313" key="2">
    <source>
        <dbReference type="Proteomes" id="UP000475862"/>
    </source>
</evidence>
<sequence>MECKSTNRVCCSTIPYNGLKIKILTSSTSSVVVIITRVIHCEDNVNVNIFERLEISFSHYIQGFLFKITNYEIIFNHRSDEAAMDNYLLEISNNVLIDTKFFIQRKDRTEIIPQAKSKTAWKETSTHAEKNKSIDETNEISFPLMPTIQSLNLTTISYKAIQPYRLAIDQKF</sequence>
<reference evidence="1 2" key="1">
    <citation type="submission" date="2019-08" db="EMBL/GenBank/DDBJ databases">
        <title>The genome of the soybean aphid Biotype 1, its phylome, world population structure and adaptation to the North American continent.</title>
        <authorList>
            <person name="Giordano R."/>
            <person name="Donthu R.K."/>
            <person name="Hernandez A.G."/>
            <person name="Wright C.L."/>
            <person name="Zimin A.V."/>
        </authorList>
    </citation>
    <scope>NUCLEOTIDE SEQUENCE [LARGE SCALE GENOMIC DNA]</scope>
    <source>
        <tissue evidence="1">Whole aphids</tissue>
    </source>
</reference>
<dbReference type="AlphaFoldDB" id="A0A6G0TLQ8"/>
<organism evidence="1 2">
    <name type="scientific">Aphis glycines</name>
    <name type="common">Soybean aphid</name>
    <dbReference type="NCBI Taxonomy" id="307491"/>
    <lineage>
        <taxon>Eukaryota</taxon>
        <taxon>Metazoa</taxon>
        <taxon>Ecdysozoa</taxon>
        <taxon>Arthropoda</taxon>
        <taxon>Hexapoda</taxon>
        <taxon>Insecta</taxon>
        <taxon>Pterygota</taxon>
        <taxon>Neoptera</taxon>
        <taxon>Paraneoptera</taxon>
        <taxon>Hemiptera</taxon>
        <taxon>Sternorrhyncha</taxon>
        <taxon>Aphidomorpha</taxon>
        <taxon>Aphidoidea</taxon>
        <taxon>Aphididae</taxon>
        <taxon>Aphidini</taxon>
        <taxon>Aphis</taxon>
        <taxon>Aphis</taxon>
    </lineage>
</organism>
<protein>
    <submittedName>
        <fullName evidence="1">Uncharacterized protein</fullName>
    </submittedName>
</protein>
<name>A0A6G0TLQ8_APHGL</name>
<gene>
    <name evidence="1" type="ORF">AGLY_008757</name>
</gene>
<dbReference type="EMBL" id="VYZN01000030">
    <property type="protein sequence ID" value="KAE9534021.1"/>
    <property type="molecule type" value="Genomic_DNA"/>
</dbReference>
<proteinExistence type="predicted"/>
<dbReference type="Proteomes" id="UP000475862">
    <property type="component" value="Unassembled WGS sequence"/>
</dbReference>
<accession>A0A6G0TLQ8</accession>